<dbReference type="Gene3D" id="3.30.70.1170">
    <property type="entry name" value="Sun protein, domain 3"/>
    <property type="match status" value="1"/>
</dbReference>
<keyword evidence="6 13" id="KW-0489">Methyltransferase</keyword>
<dbReference type="PROSITE" id="PS51686">
    <property type="entry name" value="SAM_MT_RSMB_NOP"/>
    <property type="match status" value="1"/>
</dbReference>
<reference evidence="16" key="1">
    <citation type="submission" date="2015-04" db="EMBL/GenBank/DDBJ databases">
        <authorList>
            <person name="Syromyatnikov M.Y."/>
            <person name="Popov V.N."/>
        </authorList>
    </citation>
    <scope>NUCLEOTIDE SEQUENCE</scope>
    <source>
        <strain evidence="16">MO-1</strain>
    </source>
</reference>
<evidence type="ECO:0000256" key="13">
    <source>
        <dbReference type="PROSITE-ProRule" id="PRU01023"/>
    </source>
</evidence>
<dbReference type="InterPro" id="IPR029063">
    <property type="entry name" value="SAM-dependent_MTases_sf"/>
</dbReference>
<comment type="caution">
    <text evidence="13">Lacks conserved residue(s) required for the propagation of feature annotation.</text>
</comment>
<evidence type="ECO:0000256" key="4">
    <source>
        <dbReference type="ARBA" id="ARBA00022490"/>
    </source>
</evidence>
<evidence type="ECO:0000256" key="10">
    <source>
        <dbReference type="ARBA" id="ARBA00030399"/>
    </source>
</evidence>
<dbReference type="SUPFAM" id="SSF48013">
    <property type="entry name" value="NusB-like"/>
    <property type="match status" value="1"/>
</dbReference>
<dbReference type="InterPro" id="IPR023267">
    <property type="entry name" value="RCMT"/>
</dbReference>
<dbReference type="GO" id="GO:0006355">
    <property type="term" value="P:regulation of DNA-templated transcription"/>
    <property type="evidence" value="ECO:0007669"/>
    <property type="project" value="InterPro"/>
</dbReference>
<comment type="catalytic activity">
    <reaction evidence="12">
        <text>cytidine(967) in 16S rRNA + S-adenosyl-L-methionine = 5-methylcytidine(967) in 16S rRNA + S-adenosyl-L-homocysteine + H(+)</text>
        <dbReference type="Rhea" id="RHEA:42748"/>
        <dbReference type="Rhea" id="RHEA-COMP:10219"/>
        <dbReference type="Rhea" id="RHEA-COMP:10220"/>
        <dbReference type="ChEBI" id="CHEBI:15378"/>
        <dbReference type="ChEBI" id="CHEBI:57856"/>
        <dbReference type="ChEBI" id="CHEBI:59789"/>
        <dbReference type="ChEBI" id="CHEBI:74483"/>
        <dbReference type="ChEBI" id="CHEBI:82748"/>
        <dbReference type="EC" id="2.1.1.176"/>
    </reaction>
</comment>
<dbReference type="AlphaFoldDB" id="A0A1S7LN91"/>
<dbReference type="Gene3D" id="1.10.940.10">
    <property type="entry name" value="NusB-like"/>
    <property type="match status" value="1"/>
</dbReference>
<accession>A0A1S7LN91</accession>
<feature type="region of interest" description="Disordered" evidence="14">
    <location>
        <begin position="1"/>
        <end position="22"/>
    </location>
</feature>
<dbReference type="InterPro" id="IPR049560">
    <property type="entry name" value="MeTrfase_RsmB-F_NOP2_cat"/>
</dbReference>
<feature type="binding site" evidence="13">
    <location>
        <position position="304"/>
    </location>
    <ligand>
        <name>S-adenosyl-L-methionine</name>
        <dbReference type="ChEBI" id="CHEBI:59789"/>
    </ligand>
</feature>
<dbReference type="NCBIfam" id="TIGR00563">
    <property type="entry name" value="rsmB"/>
    <property type="match status" value="1"/>
</dbReference>
<dbReference type="PRINTS" id="PR02008">
    <property type="entry name" value="RCMTFAMILY"/>
</dbReference>
<name>A0A1S7LN91_MAGMO</name>
<evidence type="ECO:0000256" key="3">
    <source>
        <dbReference type="ARBA" id="ARBA00012140"/>
    </source>
</evidence>
<dbReference type="SUPFAM" id="SSF53335">
    <property type="entry name" value="S-adenosyl-L-methionine-dependent methyltransferases"/>
    <property type="match status" value="1"/>
</dbReference>
<feature type="domain" description="SAM-dependent MTase RsmB/NOP-type" evidence="15">
    <location>
        <begin position="190"/>
        <end position="463"/>
    </location>
</feature>
<evidence type="ECO:0000256" key="6">
    <source>
        <dbReference type="ARBA" id="ARBA00022603"/>
    </source>
</evidence>
<dbReference type="FunFam" id="3.40.50.150:FF:000257">
    <property type="entry name" value="16S rRNA methyltransferase"/>
    <property type="match status" value="1"/>
</dbReference>
<dbReference type="NCBIfam" id="NF011494">
    <property type="entry name" value="PRK14902.1"/>
    <property type="match status" value="1"/>
</dbReference>
<keyword evidence="8 13" id="KW-0949">S-adenosyl-L-methionine</keyword>
<dbReference type="PANTHER" id="PTHR22807">
    <property type="entry name" value="NOP2 YEAST -RELATED NOL1/NOP2/FMU SUN DOMAIN-CONTAINING"/>
    <property type="match status" value="1"/>
</dbReference>
<feature type="compositionally biased region" description="Basic residues" evidence="14">
    <location>
        <begin position="1"/>
        <end position="17"/>
    </location>
</feature>
<dbReference type="InterPro" id="IPR001678">
    <property type="entry name" value="MeTrfase_RsmB-F_NOP2_dom"/>
</dbReference>
<dbReference type="EC" id="2.1.1.176" evidence="3"/>
<keyword evidence="9 13" id="KW-0694">RNA-binding</keyword>
<dbReference type="Pfam" id="PF01189">
    <property type="entry name" value="Methyltr_RsmB-F"/>
    <property type="match status" value="1"/>
</dbReference>
<dbReference type="InterPro" id="IPR054728">
    <property type="entry name" value="RsmB-like_ferredoxin"/>
</dbReference>
<dbReference type="GO" id="GO:0008649">
    <property type="term" value="F:rRNA methyltransferase activity"/>
    <property type="evidence" value="ECO:0007669"/>
    <property type="project" value="InterPro"/>
</dbReference>
<evidence type="ECO:0000256" key="8">
    <source>
        <dbReference type="ARBA" id="ARBA00022691"/>
    </source>
</evidence>
<sequence>MHQHPRRQSSRAKKSRVKAPQVTDRSMAVEVVMAFTREDLPLDEALEQHVHRRTNASRDACARAHEISVGTVRHLNLLDEALVRHMGKRLQRKYHYAWAVLRTGLYQAHFMRTPVHAAVDAAVELVKLDPSGQSRTGFVNAVLRRAAETPLEEVWQGGDRVKQLSLQYAHPPWMVDRWVQQIGEEATEARLQAANQKAAITVRVNRLKATPQQWVKAVGRDEIDVEPCPESEESLILPSGVRVHRLPGYDEGWFAVQDRAAQAVARLVDPQPEEKILDACAAPGGKSAHLAALSDGKATITALERSEPRMARMAANFARLGVSNITPLCADAGEPLTERYDRALVDAPCTGTGVIRRHPDIKWRRRREGIADAVKEQQRILAAVGAAIRPGGVMVYATCSLEPEENQMQVEHFLESHPEWQRWPLTWDQTGVLPQWINAQGDLVTEPARDGVDGFYAARLRKKAE</sequence>
<feature type="binding site" evidence="13">
    <location>
        <begin position="280"/>
        <end position="286"/>
    </location>
    <ligand>
        <name>S-adenosyl-L-methionine</name>
        <dbReference type="ChEBI" id="CHEBI:59789"/>
    </ligand>
</feature>
<feature type="active site" description="Nucleophile" evidence="13">
    <location>
        <position position="399"/>
    </location>
</feature>
<evidence type="ECO:0000259" key="15">
    <source>
        <dbReference type="PROSITE" id="PS51686"/>
    </source>
</evidence>
<protein>
    <recommendedName>
        <fullName evidence="3">16S rRNA (cytosine(967)-C(5))-methyltransferase</fullName>
        <ecNumber evidence="3">2.1.1.176</ecNumber>
    </recommendedName>
    <alternativeName>
        <fullName evidence="10">16S rRNA m5C967 methyltransferase</fullName>
    </alternativeName>
    <alternativeName>
        <fullName evidence="11">rRNA (cytosine-C(5)-)-methyltransferase RsmB</fullName>
    </alternativeName>
</protein>
<evidence type="ECO:0000256" key="5">
    <source>
        <dbReference type="ARBA" id="ARBA00022552"/>
    </source>
</evidence>
<evidence type="ECO:0000256" key="1">
    <source>
        <dbReference type="ARBA" id="ARBA00002724"/>
    </source>
</evidence>
<dbReference type="GO" id="GO:0003723">
    <property type="term" value="F:RNA binding"/>
    <property type="evidence" value="ECO:0007669"/>
    <property type="project" value="UniProtKB-UniRule"/>
</dbReference>
<dbReference type="InterPro" id="IPR004573">
    <property type="entry name" value="rRNA_ssu_MeTfrase_B"/>
</dbReference>
<evidence type="ECO:0000256" key="14">
    <source>
        <dbReference type="SAM" id="MobiDB-lite"/>
    </source>
</evidence>
<evidence type="ECO:0000256" key="11">
    <source>
        <dbReference type="ARBA" id="ARBA00031088"/>
    </source>
</evidence>
<dbReference type="CDD" id="cd02440">
    <property type="entry name" value="AdoMet_MTases"/>
    <property type="match status" value="1"/>
</dbReference>
<keyword evidence="7 13" id="KW-0808">Transferase</keyword>
<dbReference type="InterPro" id="IPR035926">
    <property type="entry name" value="NusB-like_sf"/>
</dbReference>
<dbReference type="Gene3D" id="3.40.50.150">
    <property type="entry name" value="Vaccinia Virus protein VP39"/>
    <property type="match status" value="1"/>
</dbReference>
<comment type="function">
    <text evidence="1">Specifically methylates the cytosine at position 967 (m5C967) of 16S rRNA.</text>
</comment>
<dbReference type="Pfam" id="PF22458">
    <property type="entry name" value="RsmF-B_ferredox"/>
    <property type="match status" value="1"/>
</dbReference>
<proteinExistence type="inferred from homology"/>
<comment type="subcellular location">
    <subcellularLocation>
        <location evidence="2">Cytoplasm</location>
    </subcellularLocation>
</comment>
<dbReference type="Pfam" id="PF01029">
    <property type="entry name" value="NusB"/>
    <property type="match status" value="1"/>
</dbReference>
<keyword evidence="4" id="KW-0963">Cytoplasm</keyword>
<evidence type="ECO:0000256" key="7">
    <source>
        <dbReference type="ARBA" id="ARBA00022679"/>
    </source>
</evidence>
<evidence type="ECO:0000256" key="9">
    <source>
        <dbReference type="ARBA" id="ARBA00022884"/>
    </source>
</evidence>
<feature type="binding site" evidence="13">
    <location>
        <position position="346"/>
    </location>
    <ligand>
        <name>S-adenosyl-L-methionine</name>
        <dbReference type="ChEBI" id="CHEBI:59789"/>
    </ligand>
</feature>
<comment type="similarity">
    <text evidence="13">Belongs to the class I-like SAM-binding methyltransferase superfamily. RsmB/NOP family.</text>
</comment>
<dbReference type="InterPro" id="IPR006027">
    <property type="entry name" value="NusB_RsmB_TIM44"/>
</dbReference>
<dbReference type="GO" id="GO:0005737">
    <property type="term" value="C:cytoplasm"/>
    <property type="evidence" value="ECO:0007669"/>
    <property type="project" value="UniProtKB-SubCell"/>
</dbReference>
<dbReference type="EMBL" id="LO017727">
    <property type="protein sequence ID" value="CRH07587.1"/>
    <property type="molecule type" value="Genomic_DNA"/>
</dbReference>
<evidence type="ECO:0000313" key="16">
    <source>
        <dbReference type="EMBL" id="CRH07587.1"/>
    </source>
</evidence>
<evidence type="ECO:0000256" key="2">
    <source>
        <dbReference type="ARBA" id="ARBA00004496"/>
    </source>
</evidence>
<evidence type="ECO:0000256" key="12">
    <source>
        <dbReference type="ARBA" id="ARBA00047283"/>
    </source>
</evidence>
<organism evidence="16">
    <name type="scientific">Magnetococcus massalia (strain MO-1)</name>
    <dbReference type="NCBI Taxonomy" id="451514"/>
    <lineage>
        <taxon>Bacteria</taxon>
        <taxon>Pseudomonadati</taxon>
        <taxon>Pseudomonadota</taxon>
        <taxon>Magnetococcia</taxon>
        <taxon>Magnetococcales</taxon>
        <taxon>Magnetococcaceae</taxon>
        <taxon>Magnetococcus</taxon>
    </lineage>
</organism>
<dbReference type="PANTHER" id="PTHR22807:SF61">
    <property type="entry name" value="NOL1_NOP2_SUN FAMILY PROTEIN _ ANTITERMINATION NUSB DOMAIN-CONTAINING PROTEIN"/>
    <property type="match status" value="1"/>
</dbReference>
<keyword evidence="5" id="KW-0698">rRNA processing</keyword>
<gene>
    <name evidence="16" type="ORF">MAGMO_3451</name>
</gene>